<feature type="transmembrane region" description="Helical" evidence="6">
    <location>
        <begin position="286"/>
        <end position="309"/>
    </location>
</feature>
<evidence type="ECO:0000256" key="1">
    <source>
        <dbReference type="ARBA" id="ARBA00004651"/>
    </source>
</evidence>
<keyword evidence="2" id="KW-1003">Cell membrane</keyword>
<dbReference type="EMBL" id="JRWP01000004">
    <property type="protein sequence ID" value="KGY10151.1"/>
    <property type="molecule type" value="Genomic_DNA"/>
</dbReference>
<keyword evidence="3 6" id="KW-0812">Transmembrane</keyword>
<protein>
    <submittedName>
        <fullName evidence="8">MFS transporter</fullName>
    </submittedName>
</protein>
<gene>
    <name evidence="8" type="ORF">NM06_04340</name>
</gene>
<dbReference type="GO" id="GO:0005886">
    <property type="term" value="C:plasma membrane"/>
    <property type="evidence" value="ECO:0007669"/>
    <property type="project" value="UniProtKB-SubCell"/>
</dbReference>
<dbReference type="InterPro" id="IPR020846">
    <property type="entry name" value="MFS_dom"/>
</dbReference>
<dbReference type="OrthoDB" id="9775268at2"/>
<feature type="transmembrane region" description="Helical" evidence="6">
    <location>
        <begin position="379"/>
        <end position="400"/>
    </location>
</feature>
<evidence type="ECO:0000256" key="5">
    <source>
        <dbReference type="ARBA" id="ARBA00023136"/>
    </source>
</evidence>
<dbReference type="Gene3D" id="1.20.1250.20">
    <property type="entry name" value="MFS general substrate transporter like domains"/>
    <property type="match status" value="1"/>
</dbReference>
<feature type="transmembrane region" description="Helical" evidence="6">
    <location>
        <begin position="315"/>
        <end position="336"/>
    </location>
</feature>
<feature type="transmembrane region" description="Helical" evidence="6">
    <location>
        <begin position="55"/>
        <end position="74"/>
    </location>
</feature>
<keyword evidence="5 6" id="KW-0472">Membrane</keyword>
<dbReference type="RefSeq" id="WP_038188342.1">
    <property type="nucleotide sequence ID" value="NZ_JRWP01000004.1"/>
</dbReference>
<dbReference type="PROSITE" id="PS50850">
    <property type="entry name" value="MFS"/>
    <property type="match status" value="1"/>
</dbReference>
<reference evidence="8 9" key="1">
    <citation type="submission" date="2014-10" db="EMBL/GenBank/DDBJ databases">
        <title>Genome sequencing of Vibrio sinaloensis T08.</title>
        <authorList>
            <person name="Chan K.-G."/>
            <person name="Mohamad N.I."/>
        </authorList>
    </citation>
    <scope>NUCLEOTIDE SEQUENCE [LARGE SCALE GENOMIC DNA]</scope>
    <source>
        <strain evidence="8 9">T08</strain>
    </source>
</reference>
<evidence type="ECO:0000256" key="6">
    <source>
        <dbReference type="SAM" id="Phobius"/>
    </source>
</evidence>
<dbReference type="GO" id="GO:0022857">
    <property type="term" value="F:transmembrane transporter activity"/>
    <property type="evidence" value="ECO:0007669"/>
    <property type="project" value="InterPro"/>
</dbReference>
<feature type="transmembrane region" description="Helical" evidence="6">
    <location>
        <begin position="356"/>
        <end position="373"/>
    </location>
</feature>
<feature type="transmembrane region" description="Helical" evidence="6">
    <location>
        <begin position="20"/>
        <end position="43"/>
    </location>
</feature>
<dbReference type="PANTHER" id="PTHR23513:SF6">
    <property type="entry name" value="MAJOR FACILITATOR SUPERFAMILY ASSOCIATED DOMAIN-CONTAINING PROTEIN"/>
    <property type="match status" value="1"/>
</dbReference>
<dbReference type="CDD" id="cd06173">
    <property type="entry name" value="MFS_MefA_like"/>
    <property type="match status" value="1"/>
</dbReference>
<feature type="transmembrane region" description="Helical" evidence="6">
    <location>
        <begin position="226"/>
        <end position="249"/>
    </location>
</feature>
<evidence type="ECO:0000256" key="3">
    <source>
        <dbReference type="ARBA" id="ARBA00022692"/>
    </source>
</evidence>
<evidence type="ECO:0000313" key="9">
    <source>
        <dbReference type="Proteomes" id="UP000030451"/>
    </source>
</evidence>
<dbReference type="Proteomes" id="UP000030451">
    <property type="component" value="Unassembled WGS sequence"/>
</dbReference>
<evidence type="ECO:0000256" key="2">
    <source>
        <dbReference type="ARBA" id="ARBA00022475"/>
    </source>
</evidence>
<evidence type="ECO:0000313" key="8">
    <source>
        <dbReference type="EMBL" id="KGY10151.1"/>
    </source>
</evidence>
<feature type="domain" description="Major facilitator superfamily (MFS) profile" evidence="7">
    <location>
        <begin position="17"/>
        <end position="403"/>
    </location>
</feature>
<comment type="caution">
    <text evidence="8">The sequence shown here is derived from an EMBL/GenBank/DDBJ whole genome shotgun (WGS) entry which is preliminary data.</text>
</comment>
<name>A0A0A5I2V3_PHOS4</name>
<accession>A0A0A5I2V3</accession>
<dbReference type="Pfam" id="PF07690">
    <property type="entry name" value="MFS_1"/>
    <property type="match status" value="1"/>
</dbReference>
<organism evidence="8 9">
    <name type="scientific">Photobacterium sp. (strain ATCC 43367)</name>
    <dbReference type="NCBI Taxonomy" id="379097"/>
    <lineage>
        <taxon>Bacteria</taxon>
        <taxon>Pseudomonadati</taxon>
        <taxon>Pseudomonadota</taxon>
        <taxon>Gammaproteobacteria</taxon>
        <taxon>Vibrionales</taxon>
        <taxon>Vibrionaceae</taxon>
        <taxon>Vibrio</taxon>
        <taxon>Vibrio oreintalis group</taxon>
    </lineage>
</organism>
<dbReference type="AlphaFoldDB" id="A0A0A5I2V3"/>
<dbReference type="SUPFAM" id="SSF103473">
    <property type="entry name" value="MFS general substrate transporter"/>
    <property type="match status" value="1"/>
</dbReference>
<dbReference type="InterPro" id="IPR011701">
    <property type="entry name" value="MFS"/>
</dbReference>
<dbReference type="PANTHER" id="PTHR23513">
    <property type="entry name" value="INTEGRAL MEMBRANE EFFLUX PROTEIN-RELATED"/>
    <property type="match status" value="1"/>
</dbReference>
<evidence type="ECO:0000256" key="4">
    <source>
        <dbReference type="ARBA" id="ARBA00022989"/>
    </source>
</evidence>
<sequence length="404" mass="44915">MDTLTAAQRGSIWRNRSFQILFASTLFVAFSAQVYNLAMPLLVYELTQSSEVMGWMRAVEFMPNLVLALFIGVWVDRVNKKKWSQVMLFGQAAMVLTSYLAVEWMANPLWILFPSAFFMMAFNYGYHNARMSMMKRALAPETQNTAIARMSSLNSFMETVGPILSGALMLMSAIHNVFIGVGVMLLLAYWQLERLDYSASSSVHHQPVFSALKEGWKILRAEQNMWTITLAVMVINTTGAVFWIQAIYYAKAELALNAVEVSYLIAASGIGGLVGSFSADKVRQRLGLGWLLIASIALEAIGFVIPLFLPNVVSLAISFFWISAIGLYSSICIWSYRQEAFDEQYLGRVTGLTGSLFKLLMPIGLASSGYIASAVGVEWLFVVCFVVQLLVAMTLMFTGVRAVR</sequence>
<evidence type="ECO:0000259" key="7">
    <source>
        <dbReference type="PROSITE" id="PS50850"/>
    </source>
</evidence>
<dbReference type="InterPro" id="IPR036259">
    <property type="entry name" value="MFS_trans_sf"/>
</dbReference>
<feature type="transmembrane region" description="Helical" evidence="6">
    <location>
        <begin position="261"/>
        <end position="279"/>
    </location>
</feature>
<keyword evidence="4 6" id="KW-1133">Transmembrane helix</keyword>
<dbReference type="STRING" id="379097.SE23_06205"/>
<proteinExistence type="predicted"/>
<comment type="subcellular location">
    <subcellularLocation>
        <location evidence="1">Cell membrane</location>
        <topology evidence="1">Multi-pass membrane protein</topology>
    </subcellularLocation>
</comment>
<feature type="transmembrane region" description="Helical" evidence="6">
    <location>
        <begin position="173"/>
        <end position="192"/>
    </location>
</feature>